<name>A0A328D2P1_9ASTE</name>
<evidence type="ECO:0000313" key="2">
    <source>
        <dbReference type="Proteomes" id="UP000249390"/>
    </source>
</evidence>
<comment type="caution">
    <text evidence="1">The sequence shown here is derived from an EMBL/GenBank/DDBJ whole genome shotgun (WGS) entry which is preliminary data.</text>
</comment>
<dbReference type="EMBL" id="NQVE01000195">
    <property type="protein sequence ID" value="RAL40082.1"/>
    <property type="molecule type" value="Genomic_DNA"/>
</dbReference>
<organism evidence="1 2">
    <name type="scientific">Cuscuta australis</name>
    <dbReference type="NCBI Taxonomy" id="267555"/>
    <lineage>
        <taxon>Eukaryota</taxon>
        <taxon>Viridiplantae</taxon>
        <taxon>Streptophyta</taxon>
        <taxon>Embryophyta</taxon>
        <taxon>Tracheophyta</taxon>
        <taxon>Spermatophyta</taxon>
        <taxon>Magnoliopsida</taxon>
        <taxon>eudicotyledons</taxon>
        <taxon>Gunneridae</taxon>
        <taxon>Pentapetalae</taxon>
        <taxon>asterids</taxon>
        <taxon>lamiids</taxon>
        <taxon>Solanales</taxon>
        <taxon>Convolvulaceae</taxon>
        <taxon>Cuscuteae</taxon>
        <taxon>Cuscuta</taxon>
        <taxon>Cuscuta subgen. Grammica</taxon>
        <taxon>Cuscuta sect. Cleistogrammica</taxon>
    </lineage>
</organism>
<dbReference type="Proteomes" id="UP000249390">
    <property type="component" value="Unassembled WGS sequence"/>
</dbReference>
<proteinExistence type="predicted"/>
<dbReference type="AlphaFoldDB" id="A0A328D2P1"/>
<accession>A0A328D2P1</accession>
<keyword evidence="2" id="KW-1185">Reference proteome</keyword>
<gene>
    <name evidence="1" type="ORF">DM860_008222</name>
</gene>
<evidence type="ECO:0000313" key="1">
    <source>
        <dbReference type="EMBL" id="RAL40082.1"/>
    </source>
</evidence>
<reference evidence="1 2" key="1">
    <citation type="submission" date="2018-06" db="EMBL/GenBank/DDBJ databases">
        <title>The Genome of Cuscuta australis (Dodder) Provides Insight into the Evolution of Plant Parasitism.</title>
        <authorList>
            <person name="Liu H."/>
        </authorList>
    </citation>
    <scope>NUCLEOTIDE SEQUENCE [LARGE SCALE GENOMIC DNA]</scope>
    <source>
        <strain evidence="2">cv. Yunnan</strain>
        <tissue evidence="1">Vines</tissue>
    </source>
</reference>
<sequence>MFGSWNLVWKREEFDKNKILFGMKGNEKKGESKKEKVFLPFWCNRNAVLFSSLGEIFDFSISFWKSTLVSFAFFLRKKKVFLLFSIQEFPFGGSLEMNFIQF</sequence>
<protein>
    <submittedName>
        <fullName evidence="1">Uncharacterized protein</fullName>
    </submittedName>
</protein>